<gene>
    <name evidence="5" type="ORF">SCF082_LOCUS23030</name>
    <name evidence="6" type="ORF">SCF082_LOCUS24143</name>
</gene>
<dbReference type="PANTHER" id="PTHR21600:SF44">
    <property type="entry name" value="RIBOSOMAL LARGE SUBUNIT PSEUDOURIDINE SYNTHASE D"/>
    <property type="match status" value="1"/>
</dbReference>
<accession>A0ABP0LL43</accession>
<evidence type="ECO:0000313" key="5">
    <source>
        <dbReference type="EMBL" id="CAK9039378.1"/>
    </source>
</evidence>
<keyword evidence="7" id="KW-1185">Reference proteome</keyword>
<dbReference type="PROSITE" id="PS01129">
    <property type="entry name" value="PSI_RLU"/>
    <property type="match status" value="1"/>
</dbReference>
<evidence type="ECO:0000256" key="1">
    <source>
        <dbReference type="ARBA" id="ARBA00010876"/>
    </source>
</evidence>
<feature type="domain" description="Pseudouridine synthase RsuA/RluA-like" evidence="4">
    <location>
        <begin position="2"/>
        <end position="154"/>
    </location>
</feature>
<feature type="region of interest" description="Disordered" evidence="3">
    <location>
        <begin position="1"/>
        <end position="23"/>
    </location>
</feature>
<dbReference type="GO" id="GO:0016853">
    <property type="term" value="F:isomerase activity"/>
    <property type="evidence" value="ECO:0007669"/>
    <property type="project" value="UniProtKB-KW"/>
</dbReference>
<keyword evidence="2 5" id="KW-0413">Isomerase</keyword>
<dbReference type="InterPro" id="IPR006145">
    <property type="entry name" value="PsdUridine_synth_RsuA/RluA"/>
</dbReference>
<organism evidence="5 7">
    <name type="scientific">Durusdinium trenchii</name>
    <dbReference type="NCBI Taxonomy" id="1381693"/>
    <lineage>
        <taxon>Eukaryota</taxon>
        <taxon>Sar</taxon>
        <taxon>Alveolata</taxon>
        <taxon>Dinophyceae</taxon>
        <taxon>Suessiales</taxon>
        <taxon>Symbiodiniaceae</taxon>
        <taxon>Durusdinium</taxon>
    </lineage>
</organism>
<dbReference type="CDD" id="cd02869">
    <property type="entry name" value="PseudoU_synth_RluA_like"/>
    <property type="match status" value="1"/>
</dbReference>
<dbReference type="Pfam" id="PF00849">
    <property type="entry name" value="PseudoU_synth_2"/>
    <property type="match status" value="1"/>
</dbReference>
<dbReference type="EMBL" id="CAXAMM010017779">
    <property type="protein sequence ID" value="CAK9041890.1"/>
    <property type="molecule type" value="Genomic_DNA"/>
</dbReference>
<evidence type="ECO:0000256" key="2">
    <source>
        <dbReference type="ARBA" id="ARBA00023235"/>
    </source>
</evidence>
<dbReference type="PANTHER" id="PTHR21600">
    <property type="entry name" value="MITOCHONDRIAL RNA PSEUDOURIDINE SYNTHASE"/>
    <property type="match status" value="1"/>
</dbReference>
<evidence type="ECO:0000259" key="4">
    <source>
        <dbReference type="Pfam" id="PF00849"/>
    </source>
</evidence>
<sequence length="216" mass="23581">MLVINKPAGLPVHAGPSSQKGAGGDNLENYFDALRFGLPRPPALAHRLDRDTSGCLVLGRHPKALRKLGRLFSEGRIEKTYWAICKGAPKKPSGTIDAPLLKTAHGKGWRVEINDAGKDARTTYRILGERDGFCFIEAKPKTGRTHQIRAHLAAIGAPILGDPQYGVLTAEDRTHPMMLHARRVIIPISKNKEPVVAEASPEASMAHFAEKHDLKL</sequence>
<evidence type="ECO:0000313" key="6">
    <source>
        <dbReference type="EMBL" id="CAK9041890.1"/>
    </source>
</evidence>
<dbReference type="EMBL" id="CAXAMM010016668">
    <property type="protein sequence ID" value="CAK9039378.1"/>
    <property type="molecule type" value="Genomic_DNA"/>
</dbReference>
<comment type="similarity">
    <text evidence="1">Belongs to the pseudouridine synthase RluA family.</text>
</comment>
<dbReference type="InterPro" id="IPR020103">
    <property type="entry name" value="PsdUridine_synth_cat_dom_sf"/>
</dbReference>
<dbReference type="InterPro" id="IPR050188">
    <property type="entry name" value="RluA_PseudoU_synthase"/>
</dbReference>
<evidence type="ECO:0000256" key="3">
    <source>
        <dbReference type="SAM" id="MobiDB-lite"/>
    </source>
</evidence>
<evidence type="ECO:0000313" key="7">
    <source>
        <dbReference type="Proteomes" id="UP001642464"/>
    </source>
</evidence>
<protein>
    <submittedName>
        <fullName evidence="5">Uncharacterized RNA pseudouridine synthase ZMO0505 (RNA pseudouridylate synthase) (RNA-uridine isomerase)</fullName>
    </submittedName>
</protein>
<dbReference type="InterPro" id="IPR006224">
    <property type="entry name" value="PsdUridine_synth_RluA-like_CS"/>
</dbReference>
<dbReference type="SUPFAM" id="SSF55120">
    <property type="entry name" value="Pseudouridine synthase"/>
    <property type="match status" value="1"/>
</dbReference>
<name>A0ABP0LL43_9DINO</name>
<proteinExistence type="inferred from homology"/>
<dbReference type="Proteomes" id="UP001642464">
    <property type="component" value="Unassembled WGS sequence"/>
</dbReference>
<reference evidence="5 7" key="1">
    <citation type="submission" date="2024-02" db="EMBL/GenBank/DDBJ databases">
        <authorList>
            <person name="Chen Y."/>
            <person name="Shah S."/>
            <person name="Dougan E. K."/>
            <person name="Thang M."/>
            <person name="Chan C."/>
        </authorList>
    </citation>
    <scope>NUCLEOTIDE SEQUENCE [LARGE SCALE GENOMIC DNA]</scope>
</reference>
<comment type="caution">
    <text evidence="5">The sequence shown here is derived from an EMBL/GenBank/DDBJ whole genome shotgun (WGS) entry which is preliminary data.</text>
</comment>
<dbReference type="Gene3D" id="3.30.2350.10">
    <property type="entry name" value="Pseudouridine synthase"/>
    <property type="match status" value="1"/>
</dbReference>